<proteinExistence type="predicted"/>
<organism evidence="1">
    <name type="scientific">Anguilla anguilla</name>
    <name type="common">European freshwater eel</name>
    <name type="synonym">Muraena anguilla</name>
    <dbReference type="NCBI Taxonomy" id="7936"/>
    <lineage>
        <taxon>Eukaryota</taxon>
        <taxon>Metazoa</taxon>
        <taxon>Chordata</taxon>
        <taxon>Craniata</taxon>
        <taxon>Vertebrata</taxon>
        <taxon>Euteleostomi</taxon>
        <taxon>Actinopterygii</taxon>
        <taxon>Neopterygii</taxon>
        <taxon>Teleostei</taxon>
        <taxon>Anguilliformes</taxon>
        <taxon>Anguillidae</taxon>
        <taxon>Anguilla</taxon>
    </lineage>
</organism>
<protein>
    <submittedName>
        <fullName evidence="1">Uncharacterized protein</fullName>
    </submittedName>
</protein>
<dbReference type="EMBL" id="GBXM01018956">
    <property type="protein sequence ID" value="JAH89621.1"/>
    <property type="molecule type" value="Transcribed_RNA"/>
</dbReference>
<reference evidence="1" key="1">
    <citation type="submission" date="2014-11" db="EMBL/GenBank/DDBJ databases">
        <authorList>
            <person name="Amaro Gonzalez C."/>
        </authorList>
    </citation>
    <scope>NUCLEOTIDE SEQUENCE</scope>
</reference>
<dbReference type="AlphaFoldDB" id="A0A0E9WH49"/>
<evidence type="ECO:0000313" key="1">
    <source>
        <dbReference type="EMBL" id="JAH89621.1"/>
    </source>
</evidence>
<name>A0A0E9WH49_ANGAN</name>
<sequence>MLFTCVCMRVHACALKCARQHVCLIERVDSGIFTNAKFDFIIAYVKMDQELCL</sequence>
<reference evidence="1" key="2">
    <citation type="journal article" date="2015" name="Fish Shellfish Immunol.">
        <title>Early steps in the European eel (Anguilla anguilla)-Vibrio vulnificus interaction in the gills: Role of the RtxA13 toxin.</title>
        <authorList>
            <person name="Callol A."/>
            <person name="Pajuelo D."/>
            <person name="Ebbesson L."/>
            <person name="Teles M."/>
            <person name="MacKenzie S."/>
            <person name="Amaro C."/>
        </authorList>
    </citation>
    <scope>NUCLEOTIDE SEQUENCE</scope>
</reference>
<accession>A0A0E9WH49</accession>